<dbReference type="SUPFAM" id="SSF52540">
    <property type="entry name" value="P-loop containing nucleoside triphosphate hydrolases"/>
    <property type="match status" value="1"/>
</dbReference>
<comment type="similarity">
    <text evidence="1">Belongs to the GSP E family.</text>
</comment>
<sequence length="395" mass="44818">MYQIIEKIKKEIQEEISLFSEQEIKQAIHHKIDLLNIFSLEDKKKISLLIEDSIFGYGLIQPLLNRTEITEIMINGTDKIYIEIDGKLQVTNFAYENKTQLMQLIHKISTEVGREVNLTYPTLDARLKDGSRVNVILDPIALKGPIVTIRKFKQALSSSEELIKSGMFTQTLSQLMEILIKCKFNLFICGGTGTGKTTLLNCLSSYIDTNERIITIEDAAELNLKHHKNVVTLETRKAQGNNEITMSHLIKNALRMRPDRIIVGEVRGDEVIDMLQAMNTGHDGSLSTGHSNSPFDMLTRLEVIASSYSEINHLLIRKQIISAIDFIIFVEKLPNGLRSITQIAEVEKGTSDYILNTLFSDDSPSELTIGELISKISMNHKIRRYHDKIQDVFNQ</sequence>
<proteinExistence type="inferred from homology"/>
<dbReference type="RefSeq" id="WP_281092350.1">
    <property type="nucleotide sequence ID" value="NZ_JARYZI010000001.1"/>
</dbReference>
<reference evidence="3 4" key="1">
    <citation type="submission" date="2023-04" db="EMBL/GenBank/DDBJ databases">
        <title>Fusibacter bizertensis strain WBS, isolated from littoral bottom sediments of the Arctic seas - biochemical and genomic analysis.</title>
        <authorList>
            <person name="Brioukhanov A.L."/>
        </authorList>
    </citation>
    <scope>NUCLEOTIDE SEQUENCE [LARGE SCALE GENOMIC DNA]</scope>
    <source>
        <strain evidence="3 4">WBS</strain>
    </source>
</reference>
<dbReference type="CDD" id="cd01130">
    <property type="entry name" value="VirB11-like_ATPase"/>
    <property type="match status" value="1"/>
</dbReference>
<dbReference type="InterPro" id="IPR050921">
    <property type="entry name" value="T4SS_GSP_E_ATPase"/>
</dbReference>
<keyword evidence="4" id="KW-1185">Reference proteome</keyword>
<dbReference type="PANTHER" id="PTHR30486:SF15">
    <property type="entry name" value="TYPE II_IV SECRETION SYSTEM ATPASE"/>
    <property type="match status" value="1"/>
</dbReference>
<dbReference type="InterPro" id="IPR001482">
    <property type="entry name" value="T2SS/T4SS_dom"/>
</dbReference>
<dbReference type="SMART" id="SM00382">
    <property type="entry name" value="AAA"/>
    <property type="match status" value="1"/>
</dbReference>
<dbReference type="Proteomes" id="UP001158045">
    <property type="component" value="Unassembled WGS sequence"/>
</dbReference>
<dbReference type="Gene3D" id="3.30.450.380">
    <property type="match status" value="1"/>
</dbReference>
<dbReference type="InterPro" id="IPR027417">
    <property type="entry name" value="P-loop_NTPase"/>
</dbReference>
<feature type="domain" description="AAA+ ATPase" evidence="2">
    <location>
        <begin position="182"/>
        <end position="334"/>
    </location>
</feature>
<dbReference type="Gene3D" id="3.40.50.300">
    <property type="entry name" value="P-loop containing nucleotide triphosphate hydrolases"/>
    <property type="match status" value="1"/>
</dbReference>
<dbReference type="Pfam" id="PF00437">
    <property type="entry name" value="T2SSE"/>
    <property type="match status" value="1"/>
</dbReference>
<dbReference type="EMBL" id="JARYZI010000001">
    <property type="protein sequence ID" value="MDH8676548.1"/>
    <property type="molecule type" value="Genomic_DNA"/>
</dbReference>
<gene>
    <name evidence="3" type="ORF">QE109_00245</name>
</gene>
<evidence type="ECO:0000259" key="2">
    <source>
        <dbReference type="SMART" id="SM00382"/>
    </source>
</evidence>
<dbReference type="InterPro" id="IPR003593">
    <property type="entry name" value="AAA+_ATPase"/>
</dbReference>
<evidence type="ECO:0000313" key="3">
    <source>
        <dbReference type="EMBL" id="MDH8676548.1"/>
    </source>
</evidence>
<name>A0ABT6N830_9FIRM</name>
<protein>
    <submittedName>
        <fullName evidence="3">ATPase, T2SS/T4P/T4SS family</fullName>
    </submittedName>
</protein>
<evidence type="ECO:0000313" key="4">
    <source>
        <dbReference type="Proteomes" id="UP001158045"/>
    </source>
</evidence>
<organism evidence="3 4">
    <name type="scientific">Fusibacter bizertensis</name>
    <dbReference type="NCBI Taxonomy" id="1488331"/>
    <lineage>
        <taxon>Bacteria</taxon>
        <taxon>Bacillati</taxon>
        <taxon>Bacillota</taxon>
        <taxon>Clostridia</taxon>
        <taxon>Eubacteriales</taxon>
        <taxon>Eubacteriales Family XII. Incertae Sedis</taxon>
        <taxon>Fusibacter</taxon>
    </lineage>
</organism>
<dbReference type="PANTHER" id="PTHR30486">
    <property type="entry name" value="TWITCHING MOTILITY PROTEIN PILT"/>
    <property type="match status" value="1"/>
</dbReference>
<comment type="caution">
    <text evidence="3">The sequence shown here is derived from an EMBL/GenBank/DDBJ whole genome shotgun (WGS) entry which is preliminary data.</text>
</comment>
<accession>A0ABT6N830</accession>
<evidence type="ECO:0000256" key="1">
    <source>
        <dbReference type="ARBA" id="ARBA00006611"/>
    </source>
</evidence>